<sequence length="73" mass="8134">MLYPANTIITKEGWKGQEIFILVHGQVTFSTGDQELATFAAGEKGFSFGEEGMLLLTAFKGLYMYVYDTTVKE</sequence>
<reference evidence="2 3" key="1">
    <citation type="submission" date="2022-05" db="EMBL/GenBank/DDBJ databases">
        <authorList>
            <consortium name="Genoscope - CEA"/>
            <person name="William W."/>
        </authorList>
    </citation>
    <scope>NUCLEOTIDE SEQUENCE [LARGE SCALE GENOMIC DNA]</scope>
</reference>
<name>A0ABN8SZP4_9CNID</name>
<evidence type="ECO:0000259" key="1">
    <source>
        <dbReference type="PROSITE" id="PS50042"/>
    </source>
</evidence>
<gene>
    <name evidence="2" type="ORF">PEVE_00033077</name>
</gene>
<dbReference type="InterPro" id="IPR014710">
    <property type="entry name" value="RmlC-like_jellyroll"/>
</dbReference>
<protein>
    <recommendedName>
        <fullName evidence="1">Cyclic nucleotide-binding domain-containing protein</fullName>
    </recommendedName>
</protein>
<dbReference type="Gene3D" id="2.60.120.10">
    <property type="entry name" value="Jelly Rolls"/>
    <property type="match status" value="1"/>
</dbReference>
<evidence type="ECO:0000313" key="2">
    <source>
        <dbReference type="EMBL" id="CAH3196622.1"/>
    </source>
</evidence>
<dbReference type="EMBL" id="CALNXI010004896">
    <property type="protein sequence ID" value="CAH3196622.1"/>
    <property type="molecule type" value="Genomic_DNA"/>
</dbReference>
<dbReference type="InterPro" id="IPR000595">
    <property type="entry name" value="cNMP-bd_dom"/>
</dbReference>
<feature type="domain" description="Cyclic nucleotide-binding" evidence="1">
    <location>
        <begin position="1"/>
        <end position="54"/>
    </location>
</feature>
<proteinExistence type="predicted"/>
<dbReference type="Proteomes" id="UP001159427">
    <property type="component" value="Unassembled WGS sequence"/>
</dbReference>
<dbReference type="PROSITE" id="PS50042">
    <property type="entry name" value="CNMP_BINDING_3"/>
    <property type="match status" value="1"/>
</dbReference>
<evidence type="ECO:0000313" key="3">
    <source>
        <dbReference type="Proteomes" id="UP001159427"/>
    </source>
</evidence>
<dbReference type="InterPro" id="IPR018490">
    <property type="entry name" value="cNMP-bd_dom_sf"/>
</dbReference>
<dbReference type="SUPFAM" id="SSF51206">
    <property type="entry name" value="cAMP-binding domain-like"/>
    <property type="match status" value="1"/>
</dbReference>
<keyword evidence="3" id="KW-1185">Reference proteome</keyword>
<comment type="caution">
    <text evidence="2">The sequence shown here is derived from an EMBL/GenBank/DDBJ whole genome shotgun (WGS) entry which is preliminary data.</text>
</comment>
<organism evidence="2 3">
    <name type="scientific">Porites evermanni</name>
    <dbReference type="NCBI Taxonomy" id="104178"/>
    <lineage>
        <taxon>Eukaryota</taxon>
        <taxon>Metazoa</taxon>
        <taxon>Cnidaria</taxon>
        <taxon>Anthozoa</taxon>
        <taxon>Hexacorallia</taxon>
        <taxon>Scleractinia</taxon>
        <taxon>Fungiina</taxon>
        <taxon>Poritidae</taxon>
        <taxon>Porites</taxon>
    </lineage>
</organism>
<accession>A0ABN8SZP4</accession>